<dbReference type="PROSITE" id="PS51257">
    <property type="entry name" value="PROKAR_LIPOPROTEIN"/>
    <property type="match status" value="1"/>
</dbReference>
<dbReference type="RefSeq" id="WP_286001531.1">
    <property type="nucleotide sequence ID" value="NZ_CP127295.1"/>
</dbReference>
<evidence type="ECO:0000313" key="3">
    <source>
        <dbReference type="EMBL" id="WIY05231.1"/>
    </source>
</evidence>
<dbReference type="Proteomes" id="UP001239397">
    <property type="component" value="Chromosome"/>
</dbReference>
<feature type="signal peptide" evidence="2">
    <location>
        <begin position="1"/>
        <end position="24"/>
    </location>
</feature>
<proteinExistence type="predicted"/>
<accession>A0A9Y2JV12</accession>
<evidence type="ECO:0000256" key="2">
    <source>
        <dbReference type="SAM" id="SignalP"/>
    </source>
</evidence>
<feature type="chain" id="PRO_5040919811" description="Lipoprotein" evidence="2">
    <location>
        <begin position="25"/>
        <end position="182"/>
    </location>
</feature>
<keyword evidence="1" id="KW-1133">Transmembrane helix</keyword>
<evidence type="ECO:0000313" key="4">
    <source>
        <dbReference type="Proteomes" id="UP001239397"/>
    </source>
</evidence>
<keyword evidence="2" id="KW-0732">Signal</keyword>
<reference evidence="3 4" key="1">
    <citation type="submission" date="2023-06" db="EMBL/GenBank/DDBJ databases">
        <authorList>
            <person name="Oyuntsetseg B."/>
            <person name="Kim S.B."/>
        </authorList>
    </citation>
    <scope>NUCLEOTIDE SEQUENCE [LARGE SCALE GENOMIC DNA]</scope>
    <source>
        <strain evidence="3 4">4-36</strain>
    </source>
</reference>
<keyword evidence="1" id="KW-0812">Transmembrane</keyword>
<keyword evidence="1" id="KW-0472">Membrane</keyword>
<protein>
    <recommendedName>
        <fullName evidence="5">Lipoprotein</fullName>
    </recommendedName>
</protein>
<dbReference type="EMBL" id="CP127295">
    <property type="protein sequence ID" value="WIY05231.1"/>
    <property type="molecule type" value="Genomic_DNA"/>
</dbReference>
<name>A0A9Y2JV12_9PSEU</name>
<feature type="transmembrane region" description="Helical" evidence="1">
    <location>
        <begin position="135"/>
        <end position="160"/>
    </location>
</feature>
<sequence>MPVRPAVVLAFLAVVLAGCGPESASTGRPSADAIIGTVEGFAGKDADVSHINVLRKQAKNGDVSVVDLVIACKPGTRDCLLVAPDGAGYPSLADFVDDTKLLEPGDTISGAAGIPAHPVARQSETVVKSDPDVSAWTAVGVVVAGLVVAALVVIAVVWLIRRPRRRREGNRLLTEWDLPPED</sequence>
<keyword evidence="4" id="KW-1185">Reference proteome</keyword>
<evidence type="ECO:0000256" key="1">
    <source>
        <dbReference type="SAM" id="Phobius"/>
    </source>
</evidence>
<dbReference type="AlphaFoldDB" id="A0A9Y2JV12"/>
<gene>
    <name evidence="3" type="ORF">QRX60_15795</name>
</gene>
<organism evidence="3 4">
    <name type="scientific">Amycolatopsis mongoliensis</name>
    <dbReference type="NCBI Taxonomy" id="715475"/>
    <lineage>
        <taxon>Bacteria</taxon>
        <taxon>Bacillati</taxon>
        <taxon>Actinomycetota</taxon>
        <taxon>Actinomycetes</taxon>
        <taxon>Pseudonocardiales</taxon>
        <taxon>Pseudonocardiaceae</taxon>
        <taxon>Amycolatopsis</taxon>
    </lineage>
</organism>
<evidence type="ECO:0008006" key="5">
    <source>
        <dbReference type="Google" id="ProtNLM"/>
    </source>
</evidence>
<dbReference type="KEGG" id="amog:QRX60_15795"/>